<comment type="subcellular location">
    <subcellularLocation>
        <location evidence="1">Membrane</location>
        <topology evidence="1">Single-pass type I membrane protein</topology>
    </subcellularLocation>
</comment>
<dbReference type="InterPro" id="IPR000719">
    <property type="entry name" value="Prot_kinase_dom"/>
</dbReference>
<dbReference type="InterPro" id="IPR008271">
    <property type="entry name" value="Ser/Thr_kinase_AS"/>
</dbReference>
<dbReference type="Pfam" id="PF07714">
    <property type="entry name" value="PK_Tyr_Ser-Thr"/>
    <property type="match status" value="1"/>
</dbReference>
<dbReference type="SUPFAM" id="SSF56112">
    <property type="entry name" value="Protein kinase-like (PK-like)"/>
    <property type="match status" value="1"/>
</dbReference>
<dbReference type="PROSITE" id="PS00108">
    <property type="entry name" value="PROTEIN_KINASE_ST"/>
    <property type="match status" value="1"/>
</dbReference>
<dbReference type="PANTHER" id="PTHR48006:SF92">
    <property type="entry name" value="LRR RECEPTOR-LIKE SERINE_THREONINE-PROTEIN KINASE GSO1"/>
    <property type="match status" value="1"/>
</dbReference>
<proteinExistence type="predicted"/>
<dbReference type="InterPro" id="IPR011009">
    <property type="entry name" value="Kinase-like_dom_sf"/>
</dbReference>
<dbReference type="GO" id="GO:0004672">
    <property type="term" value="F:protein kinase activity"/>
    <property type="evidence" value="ECO:0007669"/>
    <property type="project" value="InterPro"/>
</dbReference>
<dbReference type="InterPro" id="IPR051824">
    <property type="entry name" value="LRR_Rcpt-Like_S/T_Kinase"/>
</dbReference>
<name>A0AAU9RLB3_THLAR</name>
<keyword evidence="2" id="KW-0472">Membrane</keyword>
<keyword evidence="2" id="KW-1133">Transmembrane helix</keyword>
<comment type="caution">
    <text evidence="4">The sequence shown here is derived from an EMBL/GenBank/DDBJ whole genome shotgun (WGS) entry which is preliminary data.</text>
</comment>
<keyword evidence="2" id="KW-0812">Transmembrane</keyword>
<dbReference type="PANTHER" id="PTHR48006">
    <property type="entry name" value="LEUCINE-RICH REPEAT-CONTAINING PROTEIN DDB_G0281931-RELATED"/>
    <property type="match status" value="1"/>
</dbReference>
<dbReference type="PROSITE" id="PS50011">
    <property type="entry name" value="PROTEIN_KINASE_DOM"/>
    <property type="match status" value="1"/>
</dbReference>
<dbReference type="Proteomes" id="UP000836841">
    <property type="component" value="Unassembled WGS sequence"/>
</dbReference>
<protein>
    <recommendedName>
        <fullName evidence="3">Protein kinase domain-containing protein</fullName>
    </recommendedName>
</protein>
<dbReference type="EMBL" id="CAJVSB020000244">
    <property type="protein sequence ID" value="CAH2042972.1"/>
    <property type="molecule type" value="Genomic_DNA"/>
</dbReference>
<feature type="domain" description="Protein kinase" evidence="3">
    <location>
        <begin position="1"/>
        <end position="88"/>
    </location>
</feature>
<organism evidence="4 5">
    <name type="scientific">Thlaspi arvense</name>
    <name type="common">Field penny-cress</name>
    <dbReference type="NCBI Taxonomy" id="13288"/>
    <lineage>
        <taxon>Eukaryota</taxon>
        <taxon>Viridiplantae</taxon>
        <taxon>Streptophyta</taxon>
        <taxon>Embryophyta</taxon>
        <taxon>Tracheophyta</taxon>
        <taxon>Spermatophyta</taxon>
        <taxon>Magnoliopsida</taxon>
        <taxon>eudicotyledons</taxon>
        <taxon>Gunneridae</taxon>
        <taxon>Pentapetalae</taxon>
        <taxon>rosids</taxon>
        <taxon>malvids</taxon>
        <taxon>Brassicales</taxon>
        <taxon>Brassicaceae</taxon>
        <taxon>Thlaspideae</taxon>
        <taxon>Thlaspi</taxon>
    </lineage>
</organism>
<accession>A0AAU9RLB3</accession>
<evidence type="ECO:0000259" key="3">
    <source>
        <dbReference type="PROSITE" id="PS50011"/>
    </source>
</evidence>
<dbReference type="AlphaFoldDB" id="A0AAU9RLB3"/>
<gene>
    <name evidence="4" type="ORF">TAV2_LOCUS4942</name>
</gene>
<dbReference type="InterPro" id="IPR001245">
    <property type="entry name" value="Ser-Thr/Tyr_kinase_cat_dom"/>
</dbReference>
<evidence type="ECO:0000313" key="5">
    <source>
        <dbReference type="Proteomes" id="UP000836841"/>
    </source>
</evidence>
<evidence type="ECO:0000256" key="1">
    <source>
        <dbReference type="ARBA" id="ARBA00004479"/>
    </source>
</evidence>
<dbReference type="GO" id="GO:0016020">
    <property type="term" value="C:membrane"/>
    <property type="evidence" value="ECO:0007669"/>
    <property type="project" value="UniProtKB-SubCell"/>
</dbReference>
<sequence length="88" mass="9929">MILGFIHRDVKLTNIMLKQNWVTKIFLFGLSKGIMSLSITHIITDVKGTLGLTKKSDVYAFRVVMLEVLCGRPQVNPRLGEEEISLVL</sequence>
<evidence type="ECO:0000256" key="2">
    <source>
        <dbReference type="SAM" id="Phobius"/>
    </source>
</evidence>
<dbReference type="GO" id="GO:0005524">
    <property type="term" value="F:ATP binding"/>
    <property type="evidence" value="ECO:0007669"/>
    <property type="project" value="InterPro"/>
</dbReference>
<evidence type="ECO:0000313" key="4">
    <source>
        <dbReference type="EMBL" id="CAH2042972.1"/>
    </source>
</evidence>
<reference evidence="4 5" key="1">
    <citation type="submission" date="2022-03" db="EMBL/GenBank/DDBJ databases">
        <authorList>
            <person name="Nunn A."/>
            <person name="Chopra R."/>
            <person name="Nunn A."/>
            <person name="Contreras Garrido A."/>
        </authorList>
    </citation>
    <scope>NUCLEOTIDE SEQUENCE [LARGE SCALE GENOMIC DNA]</scope>
</reference>
<dbReference type="Gene3D" id="1.10.510.10">
    <property type="entry name" value="Transferase(Phosphotransferase) domain 1"/>
    <property type="match status" value="1"/>
</dbReference>
<keyword evidence="5" id="KW-1185">Reference proteome</keyword>
<feature type="transmembrane region" description="Helical" evidence="2">
    <location>
        <begin position="21"/>
        <end position="43"/>
    </location>
</feature>